<keyword evidence="2" id="KW-0238">DNA-binding</keyword>
<dbReference type="InterPro" id="IPR050950">
    <property type="entry name" value="HTH-type_LysR_regulators"/>
</dbReference>
<dbReference type="RefSeq" id="WP_307233209.1">
    <property type="nucleotide sequence ID" value="NZ_JAUSTT010000043.1"/>
</dbReference>
<accession>A0ABT9X081</accession>
<dbReference type="EMBL" id="JAUSTT010000043">
    <property type="protein sequence ID" value="MDQ0178410.1"/>
    <property type="molecule type" value="Genomic_DNA"/>
</dbReference>
<dbReference type="SUPFAM" id="SSF46785">
    <property type="entry name" value="Winged helix' DNA-binding domain"/>
    <property type="match status" value="1"/>
</dbReference>
<reference evidence="2 3" key="1">
    <citation type="submission" date="2023-07" db="EMBL/GenBank/DDBJ databases">
        <title>Genomic Encyclopedia of Type Strains, Phase IV (KMG-IV): sequencing the most valuable type-strain genomes for metagenomic binning, comparative biology and taxonomic classification.</title>
        <authorList>
            <person name="Goeker M."/>
        </authorList>
    </citation>
    <scope>NUCLEOTIDE SEQUENCE [LARGE SCALE GENOMIC DNA]</scope>
    <source>
        <strain evidence="2 3">DSM 23837</strain>
    </source>
</reference>
<evidence type="ECO:0000313" key="2">
    <source>
        <dbReference type="EMBL" id="MDQ0178410.1"/>
    </source>
</evidence>
<evidence type="ECO:0000313" key="3">
    <source>
        <dbReference type="Proteomes" id="UP001223586"/>
    </source>
</evidence>
<evidence type="ECO:0000259" key="1">
    <source>
        <dbReference type="PROSITE" id="PS50931"/>
    </source>
</evidence>
<dbReference type="Gene3D" id="1.10.10.10">
    <property type="entry name" value="Winged helix-like DNA-binding domain superfamily/Winged helix DNA-binding domain"/>
    <property type="match status" value="1"/>
</dbReference>
<comment type="caution">
    <text evidence="2">The sequence shown here is derived from an EMBL/GenBank/DDBJ whole genome shotgun (WGS) entry which is preliminary data.</text>
</comment>
<feature type="domain" description="HTH lysR-type" evidence="1">
    <location>
        <begin position="1"/>
        <end position="58"/>
    </location>
</feature>
<protein>
    <submittedName>
        <fullName evidence="2">DNA-binding transcriptional LysR family regulator</fullName>
    </submittedName>
</protein>
<dbReference type="PANTHER" id="PTHR30419">
    <property type="entry name" value="HTH-TYPE TRANSCRIPTIONAL REGULATOR YBHD"/>
    <property type="match status" value="1"/>
</dbReference>
<dbReference type="PROSITE" id="PS50931">
    <property type="entry name" value="HTH_LYSR"/>
    <property type="match status" value="1"/>
</dbReference>
<dbReference type="Proteomes" id="UP001223586">
    <property type="component" value="Unassembled WGS sequence"/>
</dbReference>
<dbReference type="InterPro" id="IPR036388">
    <property type="entry name" value="WH-like_DNA-bd_sf"/>
</dbReference>
<dbReference type="InterPro" id="IPR036390">
    <property type="entry name" value="WH_DNA-bd_sf"/>
</dbReference>
<gene>
    <name evidence="2" type="ORF">J2S08_004315</name>
</gene>
<dbReference type="InterPro" id="IPR000847">
    <property type="entry name" value="LysR_HTH_N"/>
</dbReference>
<name>A0ABT9X081_9BACI</name>
<organism evidence="2 3">
    <name type="scientific">Bacillus chungangensis</name>
    <dbReference type="NCBI Taxonomy" id="587633"/>
    <lineage>
        <taxon>Bacteria</taxon>
        <taxon>Bacillati</taxon>
        <taxon>Bacillota</taxon>
        <taxon>Bacilli</taxon>
        <taxon>Bacillales</taxon>
        <taxon>Bacillaceae</taxon>
        <taxon>Bacillus</taxon>
    </lineage>
</organism>
<dbReference type="PRINTS" id="PR00039">
    <property type="entry name" value="HTHLYSR"/>
</dbReference>
<dbReference type="GO" id="GO:0003677">
    <property type="term" value="F:DNA binding"/>
    <property type="evidence" value="ECO:0007669"/>
    <property type="project" value="UniProtKB-KW"/>
</dbReference>
<dbReference type="Pfam" id="PF00126">
    <property type="entry name" value="HTH_1"/>
    <property type="match status" value="1"/>
</dbReference>
<proteinExistence type="predicted"/>
<dbReference type="PANTHER" id="PTHR30419:SF8">
    <property type="entry name" value="NITROGEN ASSIMILATION TRANSCRIPTIONAL ACTIVATOR-RELATED"/>
    <property type="match status" value="1"/>
</dbReference>
<keyword evidence="3" id="KW-1185">Reference proteome</keyword>
<sequence length="94" mass="11109">MDFRQLRYFTTIIEKKSYTKAARTLHISQPSLSNMIKKLEKEVGFQLLERSTRELNLTESGAILYQRAVELLNQLDHVKRELEDVKKQELEISQ</sequence>